<dbReference type="Proteomes" id="UP001175271">
    <property type="component" value="Unassembled WGS sequence"/>
</dbReference>
<dbReference type="AlphaFoldDB" id="A0AA39HXF5"/>
<name>A0AA39HXF5_9BILA</name>
<sequence length="77" mass="8529">MVSHSGGYPLKHQLQMCLCVAASMRTSHSFPVTSTALPIQEIHCAPFCSEENYGRLVYPDYPDVEPEVGSDVGNEYH</sequence>
<gene>
    <name evidence="1" type="ORF">QR680_006304</name>
</gene>
<comment type="caution">
    <text evidence="1">The sequence shown here is derived from an EMBL/GenBank/DDBJ whole genome shotgun (WGS) entry which is preliminary data.</text>
</comment>
<keyword evidence="2" id="KW-1185">Reference proteome</keyword>
<evidence type="ECO:0000313" key="1">
    <source>
        <dbReference type="EMBL" id="KAK0412599.1"/>
    </source>
</evidence>
<evidence type="ECO:0000313" key="2">
    <source>
        <dbReference type="Proteomes" id="UP001175271"/>
    </source>
</evidence>
<reference evidence="1" key="1">
    <citation type="submission" date="2023-06" db="EMBL/GenBank/DDBJ databases">
        <title>Genomic analysis of the entomopathogenic nematode Steinernema hermaphroditum.</title>
        <authorList>
            <person name="Schwarz E.M."/>
            <person name="Heppert J.K."/>
            <person name="Baniya A."/>
            <person name="Schwartz H.T."/>
            <person name="Tan C.-H."/>
            <person name="Antoshechkin I."/>
            <person name="Sternberg P.W."/>
            <person name="Goodrich-Blair H."/>
            <person name="Dillman A.R."/>
        </authorList>
    </citation>
    <scope>NUCLEOTIDE SEQUENCE</scope>
    <source>
        <strain evidence="1">PS9179</strain>
        <tissue evidence="1">Whole animal</tissue>
    </source>
</reference>
<protein>
    <submittedName>
        <fullName evidence="1">Uncharacterized protein</fullName>
    </submittedName>
</protein>
<dbReference type="EMBL" id="JAUCMV010000003">
    <property type="protein sequence ID" value="KAK0412599.1"/>
    <property type="molecule type" value="Genomic_DNA"/>
</dbReference>
<proteinExistence type="predicted"/>
<accession>A0AA39HXF5</accession>
<organism evidence="1 2">
    <name type="scientific">Steinernema hermaphroditum</name>
    <dbReference type="NCBI Taxonomy" id="289476"/>
    <lineage>
        <taxon>Eukaryota</taxon>
        <taxon>Metazoa</taxon>
        <taxon>Ecdysozoa</taxon>
        <taxon>Nematoda</taxon>
        <taxon>Chromadorea</taxon>
        <taxon>Rhabditida</taxon>
        <taxon>Tylenchina</taxon>
        <taxon>Panagrolaimomorpha</taxon>
        <taxon>Strongyloidoidea</taxon>
        <taxon>Steinernematidae</taxon>
        <taxon>Steinernema</taxon>
    </lineage>
</organism>